<dbReference type="InterPro" id="IPR058039">
    <property type="entry name" value="At3g05675-like_ankyrin"/>
</dbReference>
<evidence type="ECO:0000313" key="6">
    <source>
        <dbReference type="EMBL" id="CAD6270330.1"/>
    </source>
</evidence>
<evidence type="ECO:0000256" key="3">
    <source>
        <dbReference type="ARBA" id="ARBA00022786"/>
    </source>
</evidence>
<feature type="domain" description="At3g05675-like ankyrin-like" evidence="5">
    <location>
        <begin position="268"/>
        <end position="399"/>
    </location>
</feature>
<accession>A0A811RKN0</accession>
<feature type="region of interest" description="Disordered" evidence="4">
    <location>
        <begin position="1"/>
        <end position="119"/>
    </location>
</feature>
<dbReference type="PANTHER" id="PTHR31060:SF9">
    <property type="entry name" value="OS12G0188500 PROTEIN"/>
    <property type="match status" value="1"/>
</dbReference>
<feature type="region of interest" description="Disordered" evidence="4">
    <location>
        <begin position="406"/>
        <end position="426"/>
    </location>
</feature>
<dbReference type="UniPathway" id="UPA00143"/>
<comment type="pathway">
    <text evidence="2">Protein modification; protein ubiquitination.</text>
</comment>
<feature type="compositionally biased region" description="Basic residues" evidence="4">
    <location>
        <begin position="14"/>
        <end position="23"/>
    </location>
</feature>
<keyword evidence="7" id="KW-1185">Reference proteome</keyword>
<evidence type="ECO:0000256" key="2">
    <source>
        <dbReference type="ARBA" id="ARBA00004906"/>
    </source>
</evidence>
<reference evidence="6" key="1">
    <citation type="submission" date="2020-10" db="EMBL/GenBank/DDBJ databases">
        <authorList>
            <person name="Han B."/>
            <person name="Lu T."/>
            <person name="Zhao Q."/>
            <person name="Huang X."/>
            <person name="Zhao Y."/>
        </authorList>
    </citation>
    <scope>NUCLEOTIDE SEQUENCE</scope>
</reference>
<dbReference type="InterPro" id="IPR038920">
    <property type="entry name" value="At3g05675-like"/>
</dbReference>
<sequence>MPTTTSASTAAAAQRRRSRRKAPPPRQPWCCSFGLDPSTAAATAAGRSPGPLPAPPRAKPPPHQLPPPLSRRIRSPGRVSPIDDPTLPGAAGSSSVSARLSSVTECPPPALLAPPPPPAAAVEKPRAILKLRLVDKGVILEVDELERVRRESKVVGKILGERGGELTVEGMVEVDAFREVVDMMLEDEDEAAAMRRLARGGVARAIDVLEVSLSLMFDRGVNNCLRYLDAVPWNEFEEETIKKLMYQHSSYKAAFIDLLARLQPERSASSAELVVELADSITKGTNNNARKELRNLVNGILSKSSVYIKGDKELDSRSIYCICHSCLNSLVGLFEESSELAHADQTSLSSVGKGPLSRIYKLVEDINWLLQILIDRQMGEEFVDVWANQKTLSSMHERCVTDGTPRAQPDFGHGVHRHGERQAPLHRRQKVRRLPGLVQANAGRFRLAPEIPEGPQHDGPRGRNRASAADAHIEAAAGAVLGVVRGVQRPRSGMPRPDQSLPGVVAAVVREILR</sequence>
<keyword evidence="3" id="KW-0833">Ubl conjugation pathway</keyword>
<feature type="compositionally biased region" description="Basic residues" evidence="4">
    <location>
        <begin position="414"/>
        <end position="426"/>
    </location>
</feature>
<protein>
    <recommendedName>
        <fullName evidence="5">At3g05675-like ankyrin-like domain-containing protein</fullName>
    </recommendedName>
</protein>
<dbReference type="AlphaFoldDB" id="A0A811RKN0"/>
<gene>
    <name evidence="6" type="ORF">NCGR_LOCUS53622</name>
</gene>
<evidence type="ECO:0000256" key="1">
    <source>
        <dbReference type="ARBA" id="ARBA00002668"/>
    </source>
</evidence>
<comment type="caution">
    <text evidence="6">The sequence shown here is derived from an EMBL/GenBank/DDBJ whole genome shotgun (WGS) entry which is preliminary data.</text>
</comment>
<dbReference type="PANTHER" id="PTHR31060">
    <property type="entry name" value="OSJNBA0011J08.25 PROTEIN-RELATED"/>
    <property type="match status" value="1"/>
</dbReference>
<dbReference type="EMBL" id="CAJGYO010000015">
    <property type="protein sequence ID" value="CAD6270330.1"/>
    <property type="molecule type" value="Genomic_DNA"/>
</dbReference>
<feature type="compositionally biased region" description="Pro residues" evidence="4">
    <location>
        <begin position="106"/>
        <end position="119"/>
    </location>
</feature>
<name>A0A811RKN0_9POAL</name>
<organism evidence="6 7">
    <name type="scientific">Miscanthus lutarioriparius</name>
    <dbReference type="NCBI Taxonomy" id="422564"/>
    <lineage>
        <taxon>Eukaryota</taxon>
        <taxon>Viridiplantae</taxon>
        <taxon>Streptophyta</taxon>
        <taxon>Embryophyta</taxon>
        <taxon>Tracheophyta</taxon>
        <taxon>Spermatophyta</taxon>
        <taxon>Magnoliopsida</taxon>
        <taxon>Liliopsida</taxon>
        <taxon>Poales</taxon>
        <taxon>Poaceae</taxon>
        <taxon>PACMAD clade</taxon>
        <taxon>Panicoideae</taxon>
        <taxon>Andropogonodae</taxon>
        <taxon>Andropogoneae</taxon>
        <taxon>Saccharinae</taxon>
        <taxon>Miscanthus</taxon>
    </lineage>
</organism>
<dbReference type="GO" id="GO:0016567">
    <property type="term" value="P:protein ubiquitination"/>
    <property type="evidence" value="ECO:0007669"/>
    <property type="project" value="UniProtKB-UniPathway"/>
</dbReference>
<evidence type="ECO:0000256" key="4">
    <source>
        <dbReference type="SAM" id="MobiDB-lite"/>
    </source>
</evidence>
<proteinExistence type="predicted"/>
<comment type="function">
    <text evidence="1">May act as a substrate-specific adapter of an E3 ubiquitin-protein ligase complex (CUL3-RBX1-BTB) which mediates the ubiquitination and subsequent proteasomal degradation of target proteins.</text>
</comment>
<evidence type="ECO:0000259" key="5">
    <source>
        <dbReference type="Pfam" id="PF25553"/>
    </source>
</evidence>
<feature type="compositionally biased region" description="Low complexity" evidence="4">
    <location>
        <begin position="89"/>
        <end position="103"/>
    </location>
</feature>
<feature type="compositionally biased region" description="Low complexity" evidence="4">
    <location>
        <begin position="1"/>
        <end position="13"/>
    </location>
</feature>
<feature type="compositionally biased region" description="Pro residues" evidence="4">
    <location>
        <begin position="50"/>
        <end position="69"/>
    </location>
</feature>
<dbReference type="Proteomes" id="UP000604825">
    <property type="component" value="Unassembled WGS sequence"/>
</dbReference>
<evidence type="ECO:0000313" key="7">
    <source>
        <dbReference type="Proteomes" id="UP000604825"/>
    </source>
</evidence>
<dbReference type="Pfam" id="PF25553">
    <property type="entry name" value="BTB-POZ_ANK-like"/>
    <property type="match status" value="1"/>
</dbReference>